<dbReference type="HOGENOM" id="CLU_2860219_0_0_3"/>
<dbReference type="KEGG" id="cyc:PCC7424_0044"/>
<gene>
    <name evidence="1" type="ordered locus">PCC7424_0044</name>
</gene>
<dbReference type="EMBL" id="CP001291">
    <property type="protein sequence ID" value="ACK68517.1"/>
    <property type="molecule type" value="Genomic_DNA"/>
</dbReference>
<dbReference type="Proteomes" id="UP000002384">
    <property type="component" value="Chromosome"/>
</dbReference>
<evidence type="ECO:0000313" key="1">
    <source>
        <dbReference type="EMBL" id="ACK68517.1"/>
    </source>
</evidence>
<dbReference type="AlphaFoldDB" id="B7K829"/>
<protein>
    <submittedName>
        <fullName evidence="1">Uncharacterized protein</fullName>
    </submittedName>
</protein>
<sequence length="64" mass="7732">MRFQNSRIDLSEWVIHFVHDRNPNIEANLPIKIPVEFDENGQPVYSEEFQIEEYLNPHFKISIF</sequence>
<reference evidence="2" key="1">
    <citation type="journal article" date="2011" name="MBio">
        <title>Novel metabolic attributes of the genus Cyanothece, comprising a group of unicellular nitrogen-fixing Cyanobacteria.</title>
        <authorList>
            <person name="Bandyopadhyay A."/>
            <person name="Elvitigala T."/>
            <person name="Welsh E."/>
            <person name="Stockel J."/>
            <person name="Liberton M."/>
            <person name="Min H."/>
            <person name="Sherman L.A."/>
            <person name="Pakrasi H.B."/>
        </authorList>
    </citation>
    <scope>NUCLEOTIDE SEQUENCE [LARGE SCALE GENOMIC DNA]</scope>
    <source>
        <strain evidence="2">PCC 7424</strain>
    </source>
</reference>
<name>B7K829_GLOC7</name>
<accession>B7K829</accession>
<evidence type="ECO:0000313" key="2">
    <source>
        <dbReference type="Proteomes" id="UP000002384"/>
    </source>
</evidence>
<organism evidence="1 2">
    <name type="scientific">Gloeothece citriformis (strain PCC 7424)</name>
    <name type="common">Cyanothece sp. (strain PCC 7424)</name>
    <dbReference type="NCBI Taxonomy" id="65393"/>
    <lineage>
        <taxon>Bacteria</taxon>
        <taxon>Bacillati</taxon>
        <taxon>Cyanobacteriota</taxon>
        <taxon>Cyanophyceae</taxon>
        <taxon>Oscillatoriophycideae</taxon>
        <taxon>Chroococcales</taxon>
        <taxon>Aphanothecaceae</taxon>
        <taxon>Gloeothece</taxon>
        <taxon>Gloeothece citriformis</taxon>
    </lineage>
</organism>
<dbReference type="RefSeq" id="WP_012597468.1">
    <property type="nucleotide sequence ID" value="NC_011729.1"/>
</dbReference>
<proteinExistence type="predicted"/>
<keyword evidence="2" id="KW-1185">Reference proteome</keyword>
<dbReference type="OrthoDB" id="1099368at2"/>